<reference evidence="1 2" key="1">
    <citation type="journal article" date="2024" name="Plant Biotechnol. J.">
        <title>Genome and CRISPR/Cas9 system of a widespread forest tree (Populus alba) in the world.</title>
        <authorList>
            <person name="Liu Y.J."/>
            <person name="Jiang P.F."/>
            <person name="Han X.M."/>
            <person name="Li X.Y."/>
            <person name="Wang H.M."/>
            <person name="Wang Y.J."/>
            <person name="Wang X.X."/>
            <person name="Zeng Q.Y."/>
        </authorList>
    </citation>
    <scope>NUCLEOTIDE SEQUENCE [LARGE SCALE GENOMIC DNA]</scope>
    <source>
        <strain evidence="2">cv. PAL-ZL1</strain>
    </source>
</reference>
<proteinExistence type="predicted"/>
<evidence type="ECO:0000313" key="1">
    <source>
        <dbReference type="EMBL" id="KAL3568774.1"/>
    </source>
</evidence>
<sequence length="648" mass="70481">MTSSSETSREMDPESLEIGLLRPAIPAPRNVLRSAILVLRAGHVFFSKAYNDKKETLDSSRVLLSSPSHRNLEVAEIEEISPPPQVCIDIPSNDEVGNATSDIKQQHENIANIVKGRDLASLHAYGGVEGIAAAFQTDLKNGITGEIGDPSRPRANAVYETPVPAARNFSKLVMKSSNRHTIFLLIISAALSLGFGIKEEGPRTGWYEGVLIILAIIILVIVPAVRDFLENLLEEQRQRRKGEMEVDVIRAGKQLKVPALDLVIGDIVSLERGCPIPGDGLFVSGKDLKLDDSFQSDVIEGQGNMLVTSMGLNTKLGEMISKASKSRRLPAQLDKLLLVRCLKQQGHIVAFVGVRTGDAPSLKEADVGIVTGTGSSELVNGSSELIILDGNFGFLASILNGGRCINGNIHKYIQVEVTITISGLLISIVTTIIFGKAPLEAIQMIWVNLVVAVLGGLALLTEPPSQKLMEKPPVRPSEPFITKAMWRNIIIQASYQVSILLAFQFKGQAILNINEDVSKAMIFSSFLLCQLSNQFNASEQKLKNLVKGVQQNLWFWVASVLTVVLQVVFIEISHDIFGFARLNGPQWGICFLIGALSCVTDWAVNITWAVMKVKLRRSSSIAGSEHPQSTSIIELPLIAQNSSPTASY</sequence>
<dbReference type="EMBL" id="RCHU02000016">
    <property type="protein sequence ID" value="KAL3568774.1"/>
    <property type="molecule type" value="Genomic_DNA"/>
</dbReference>
<gene>
    <name evidence="1" type="ORF">D5086_028664</name>
</gene>
<protein>
    <submittedName>
        <fullName evidence="1">Uncharacterized protein</fullName>
    </submittedName>
</protein>
<dbReference type="Proteomes" id="UP000309997">
    <property type="component" value="Unassembled WGS sequence"/>
</dbReference>
<name>A0ACC4ARZ8_POPAL</name>
<evidence type="ECO:0000313" key="2">
    <source>
        <dbReference type="Proteomes" id="UP000309997"/>
    </source>
</evidence>
<accession>A0ACC4ARZ8</accession>
<comment type="caution">
    <text evidence="1">The sequence shown here is derived from an EMBL/GenBank/DDBJ whole genome shotgun (WGS) entry which is preliminary data.</text>
</comment>
<organism evidence="1 2">
    <name type="scientific">Populus alba</name>
    <name type="common">White poplar</name>
    <dbReference type="NCBI Taxonomy" id="43335"/>
    <lineage>
        <taxon>Eukaryota</taxon>
        <taxon>Viridiplantae</taxon>
        <taxon>Streptophyta</taxon>
        <taxon>Embryophyta</taxon>
        <taxon>Tracheophyta</taxon>
        <taxon>Spermatophyta</taxon>
        <taxon>Magnoliopsida</taxon>
        <taxon>eudicotyledons</taxon>
        <taxon>Gunneridae</taxon>
        <taxon>Pentapetalae</taxon>
        <taxon>rosids</taxon>
        <taxon>fabids</taxon>
        <taxon>Malpighiales</taxon>
        <taxon>Salicaceae</taxon>
        <taxon>Saliceae</taxon>
        <taxon>Populus</taxon>
    </lineage>
</organism>
<keyword evidence="2" id="KW-1185">Reference proteome</keyword>